<dbReference type="GO" id="GO:0012506">
    <property type="term" value="C:vesicle membrane"/>
    <property type="evidence" value="ECO:0007669"/>
    <property type="project" value="TreeGrafter"/>
</dbReference>
<dbReference type="GO" id="GO:0005634">
    <property type="term" value="C:nucleus"/>
    <property type="evidence" value="ECO:0007669"/>
    <property type="project" value="TreeGrafter"/>
</dbReference>
<sequence length="319" mass="34482">MGEGEPGQAADRAATRCFPCPLAPLRFVMKGCDPVDKTPGSLGSSVSSVSAGQAAASTLLPLESGELSRGDLSRWEDADTSGPCCEDTQEKQSTRAPAPAPFVPFSGGGQRLGGPPGPTRPLTSSSVTLPKSLSSPGVPSKPKKSKSGQDPQQEQEQEQEREPEPPVDLEPVDREPVDLEPVDREPVVCHPDLEERLQAWPAELPDEFFELTVDDVRRRLAQLKSERKRLEEAPLVTKAFREAQIKEKLERYPKVGVSGTISAHCMLRLLGSRRSPASASRVAGTTGARHSAQLILFLYFLVETGFHRVSQDGLNLLTS</sequence>
<accession>A0A8C9ID61</accession>
<feature type="compositionally biased region" description="Low complexity" evidence="1">
    <location>
        <begin position="40"/>
        <end position="57"/>
    </location>
</feature>
<evidence type="ECO:0000313" key="2">
    <source>
        <dbReference type="Ensembl" id="ENSPTEP00000031589.1"/>
    </source>
</evidence>
<name>A0A8C9ID61_9PRIM</name>
<protein>
    <submittedName>
        <fullName evidence="2">Uncharacterized protein</fullName>
    </submittedName>
</protein>
<evidence type="ECO:0000313" key="3">
    <source>
        <dbReference type="Proteomes" id="UP000694416"/>
    </source>
</evidence>
<dbReference type="Proteomes" id="UP000694416">
    <property type="component" value="Unplaced"/>
</dbReference>
<dbReference type="GO" id="GO:0005737">
    <property type="term" value="C:cytoplasm"/>
    <property type="evidence" value="ECO:0007669"/>
    <property type="project" value="TreeGrafter"/>
</dbReference>
<dbReference type="GO" id="GO:0006886">
    <property type="term" value="P:intracellular protein transport"/>
    <property type="evidence" value="ECO:0007669"/>
    <property type="project" value="TreeGrafter"/>
</dbReference>
<feature type="compositionally biased region" description="Basic and acidic residues" evidence="1">
    <location>
        <begin position="66"/>
        <end position="77"/>
    </location>
</feature>
<reference evidence="2" key="2">
    <citation type="submission" date="2025-09" db="UniProtKB">
        <authorList>
            <consortium name="Ensembl"/>
        </authorList>
    </citation>
    <scope>IDENTIFICATION</scope>
</reference>
<proteinExistence type="predicted"/>
<feature type="region of interest" description="Disordered" evidence="1">
    <location>
        <begin position="31"/>
        <end position="180"/>
    </location>
</feature>
<evidence type="ECO:0000256" key="1">
    <source>
        <dbReference type="SAM" id="MobiDB-lite"/>
    </source>
</evidence>
<dbReference type="PRINTS" id="PR02045">
    <property type="entry name" value="F138DOMAIN"/>
</dbReference>
<feature type="compositionally biased region" description="Low complexity" evidence="1">
    <location>
        <begin position="120"/>
        <end position="140"/>
    </location>
</feature>
<dbReference type="AlphaFoldDB" id="A0A8C9ID61"/>
<dbReference type="Ensembl" id="ENSPTET00000043520.1">
    <property type="protein sequence ID" value="ENSPTEP00000031589.1"/>
    <property type="gene ID" value="ENSPTEG00000030481.1"/>
</dbReference>
<dbReference type="GO" id="GO:0042593">
    <property type="term" value="P:glucose homeostasis"/>
    <property type="evidence" value="ECO:0007669"/>
    <property type="project" value="TreeGrafter"/>
</dbReference>
<dbReference type="PANTHER" id="PTHR46467:SF1">
    <property type="entry name" value="TETHER CONTAINING UBX DOMAIN FOR GLUT4"/>
    <property type="match status" value="1"/>
</dbReference>
<dbReference type="PANTHER" id="PTHR46467">
    <property type="entry name" value="TETHER CONTAINING UBX DOMAIN FOR GLUT4"/>
    <property type="match status" value="1"/>
</dbReference>
<feature type="compositionally biased region" description="Basic and acidic residues" evidence="1">
    <location>
        <begin position="171"/>
        <end position="180"/>
    </location>
</feature>
<keyword evidence="3" id="KW-1185">Reference proteome</keyword>
<organism evidence="2 3">
    <name type="scientific">Piliocolobus tephrosceles</name>
    <name type="common">Ugandan red Colobus</name>
    <dbReference type="NCBI Taxonomy" id="591936"/>
    <lineage>
        <taxon>Eukaryota</taxon>
        <taxon>Metazoa</taxon>
        <taxon>Chordata</taxon>
        <taxon>Craniata</taxon>
        <taxon>Vertebrata</taxon>
        <taxon>Euteleostomi</taxon>
        <taxon>Mammalia</taxon>
        <taxon>Eutheria</taxon>
        <taxon>Euarchontoglires</taxon>
        <taxon>Primates</taxon>
        <taxon>Haplorrhini</taxon>
        <taxon>Catarrhini</taxon>
        <taxon>Cercopithecidae</taxon>
        <taxon>Colobinae</taxon>
        <taxon>Piliocolobus</taxon>
    </lineage>
</organism>
<reference evidence="2" key="1">
    <citation type="submission" date="2025-08" db="UniProtKB">
        <authorList>
            <consortium name="Ensembl"/>
        </authorList>
    </citation>
    <scope>IDENTIFICATION</scope>
</reference>